<keyword evidence="1" id="KW-0175">Coiled coil</keyword>
<feature type="region of interest" description="Disordered" evidence="2">
    <location>
        <begin position="1"/>
        <end position="43"/>
    </location>
</feature>
<organism evidence="3 4">
    <name type="scientific">Acanthaster planci</name>
    <name type="common">Crown-of-thorns starfish</name>
    <dbReference type="NCBI Taxonomy" id="133434"/>
    <lineage>
        <taxon>Eukaryota</taxon>
        <taxon>Metazoa</taxon>
        <taxon>Echinodermata</taxon>
        <taxon>Eleutherozoa</taxon>
        <taxon>Asterozoa</taxon>
        <taxon>Asteroidea</taxon>
        <taxon>Valvatacea</taxon>
        <taxon>Valvatida</taxon>
        <taxon>Acanthasteridae</taxon>
        <taxon>Acanthaster</taxon>
    </lineage>
</organism>
<reference evidence="4" key="1">
    <citation type="submission" date="2025-08" db="UniProtKB">
        <authorList>
            <consortium name="RefSeq"/>
        </authorList>
    </citation>
    <scope>IDENTIFICATION</scope>
</reference>
<dbReference type="KEGG" id="aplc:110977478"/>
<evidence type="ECO:0000313" key="4">
    <source>
        <dbReference type="RefSeq" id="XP_022087350.1"/>
    </source>
</evidence>
<dbReference type="OMA" id="YWSCCNT"/>
<dbReference type="Proteomes" id="UP000694845">
    <property type="component" value="Unplaced"/>
</dbReference>
<dbReference type="OrthoDB" id="10071430at2759"/>
<dbReference type="RefSeq" id="XP_022087350.1">
    <property type="nucleotide sequence ID" value="XM_022231658.1"/>
</dbReference>
<gene>
    <name evidence="4" type="primary">LOC110977478</name>
</gene>
<accession>A0A8B7Y4U3</accession>
<keyword evidence="3" id="KW-1185">Reference proteome</keyword>
<sequence length="312" mass="36687">MRSTETMAGFSRNQPVESTFPEYLNEEDDEESPGRSRPSELNSCDTVLQRLSAKLKELEEREASTRLEVQTLKLQVEASRRDHERIVLLEMRKNEAEAYADAMATERAAIARERDQVKSAQEERIQQVRVALAKAEAEREKMEKDYQAKLAELKRKHNAQNNTLQLWEAELRQLRDENAELKRENNFLRETFFAVSPYQGDSQRLSCFSCGQGYSAEAHTGNECTFHPLPPVPPLVWHRWQHEHLNKYQRSAYRQYFYWSCCNTLAAKGRRPEGCRRGPHHQKWEMDVVMKRVMLSRDILNENDEQRDPRIF</sequence>
<protein>
    <submittedName>
        <fullName evidence="4">Uncharacterized protein LOC110977478</fullName>
    </submittedName>
</protein>
<evidence type="ECO:0000313" key="3">
    <source>
        <dbReference type="Proteomes" id="UP000694845"/>
    </source>
</evidence>
<proteinExistence type="predicted"/>
<dbReference type="GeneID" id="110977478"/>
<dbReference type="AlphaFoldDB" id="A0A8B7Y4U3"/>
<feature type="compositionally biased region" description="Polar residues" evidence="2">
    <location>
        <begin position="1"/>
        <end position="17"/>
    </location>
</feature>
<name>A0A8B7Y4U3_ACAPL</name>
<evidence type="ECO:0000256" key="2">
    <source>
        <dbReference type="SAM" id="MobiDB-lite"/>
    </source>
</evidence>
<evidence type="ECO:0000256" key="1">
    <source>
        <dbReference type="SAM" id="Coils"/>
    </source>
</evidence>
<feature type="coiled-coil region" evidence="1">
    <location>
        <begin position="103"/>
        <end position="191"/>
    </location>
</feature>